<dbReference type="Proteomes" id="UP000006443">
    <property type="component" value="Unassembled WGS sequence"/>
</dbReference>
<feature type="site" description="Part of a proton relay during catalysis" evidence="12">
    <location>
        <position position="99"/>
    </location>
</feature>
<dbReference type="SUPFAM" id="SSF51569">
    <property type="entry name" value="Aldolase"/>
    <property type="match status" value="1"/>
</dbReference>
<comment type="subunit">
    <text evidence="12">Homotetramer; dimer of dimers.</text>
</comment>
<feature type="binding site" evidence="12 15">
    <location>
        <position position="37"/>
    </location>
    <ligand>
        <name>pyruvate</name>
        <dbReference type="ChEBI" id="CHEBI:15361"/>
    </ligand>
</feature>
<dbReference type="InterPro" id="IPR005263">
    <property type="entry name" value="DapA"/>
</dbReference>
<dbReference type="InterPro" id="IPR020625">
    <property type="entry name" value="Schiff_base-form_aldolases_AS"/>
</dbReference>
<evidence type="ECO:0000256" key="9">
    <source>
        <dbReference type="ARBA" id="ARBA00023239"/>
    </source>
</evidence>
<dbReference type="PANTHER" id="PTHR12128">
    <property type="entry name" value="DIHYDRODIPICOLINATE SYNTHASE"/>
    <property type="match status" value="1"/>
</dbReference>
<dbReference type="PRINTS" id="PR00146">
    <property type="entry name" value="DHPICSNTHASE"/>
</dbReference>
<feature type="binding site" evidence="12 15">
    <location>
        <position position="195"/>
    </location>
    <ligand>
        <name>pyruvate</name>
        <dbReference type="ChEBI" id="CHEBI:15361"/>
    </ligand>
</feature>
<dbReference type="Gene3D" id="3.20.20.70">
    <property type="entry name" value="Aldolase class I"/>
    <property type="match status" value="1"/>
</dbReference>
<organism evidence="16 17">
    <name type="scientific">Dethiobacter alkaliphilus AHT 1</name>
    <dbReference type="NCBI Taxonomy" id="555088"/>
    <lineage>
        <taxon>Bacteria</taxon>
        <taxon>Bacillati</taxon>
        <taxon>Bacillota</taxon>
        <taxon>Dethiobacteria</taxon>
        <taxon>Dethiobacterales</taxon>
        <taxon>Dethiobacteraceae</taxon>
        <taxon>Dethiobacter</taxon>
    </lineage>
</organism>
<evidence type="ECO:0000256" key="12">
    <source>
        <dbReference type="HAMAP-Rule" id="MF_00418"/>
    </source>
</evidence>
<proteinExistence type="inferred from homology"/>
<dbReference type="OrthoDB" id="9782828at2"/>
<dbReference type="PROSITE" id="PS00666">
    <property type="entry name" value="DHDPS_2"/>
    <property type="match status" value="1"/>
</dbReference>
<evidence type="ECO:0000256" key="14">
    <source>
        <dbReference type="PIRSR" id="PIRSR001365-1"/>
    </source>
</evidence>
<keyword evidence="10 12" id="KW-0704">Schiff base</keyword>
<sequence length="283" mass="30198">MVTPFKENGEVNYEKAAELARHLVENGSDALVVAGTTGESPTLTQEEKLELYRTVVSAVKGKAKVVAGTGSNNTAQAVKLTRLAAECGVDGVMLVVPYYNKPSQEGIYQHFATIIAETELPVMLYNVPGRTVVNMSAETTLRLAELPNVVAIKEASGDLEQMALIRKKAPQDFAVYSGDDCMTLPVLAVGGSGVVSVAAHVAGKDMKKMISAYHAGDTATALQLHLRLLPLFNVMFISPNPCPVKGALNLLGHNLGPVRLPLVELTDSERKEIDNVLTGLGYL</sequence>
<comment type="pathway">
    <text evidence="2 12">Amino-acid biosynthesis; L-lysine biosynthesis via DAP pathway; (S)-tetrahydrodipicolinate from L-aspartate: step 3/4.</text>
</comment>
<gene>
    <name evidence="12" type="primary">dapA</name>
    <name evidence="16" type="ORF">DealDRAFT_2440</name>
</gene>
<comment type="subcellular location">
    <subcellularLocation>
        <location evidence="12">Cytoplasm</location>
    </subcellularLocation>
</comment>
<dbReference type="NCBIfam" id="TIGR00674">
    <property type="entry name" value="dapA"/>
    <property type="match status" value="1"/>
</dbReference>
<dbReference type="GO" id="GO:0008840">
    <property type="term" value="F:4-hydroxy-tetrahydrodipicolinate synthase activity"/>
    <property type="evidence" value="ECO:0007669"/>
    <property type="project" value="UniProtKB-UniRule"/>
</dbReference>
<evidence type="ECO:0000256" key="13">
    <source>
        <dbReference type="PIRNR" id="PIRNR001365"/>
    </source>
</evidence>
<accession>C0GIY1</accession>
<evidence type="ECO:0000313" key="17">
    <source>
        <dbReference type="Proteomes" id="UP000006443"/>
    </source>
</evidence>
<evidence type="ECO:0000256" key="2">
    <source>
        <dbReference type="ARBA" id="ARBA00005120"/>
    </source>
</evidence>
<comment type="caution">
    <text evidence="16">The sequence shown here is derived from an EMBL/GenBank/DDBJ whole genome shotgun (WGS) entry which is preliminary data.</text>
</comment>
<dbReference type="InterPro" id="IPR002220">
    <property type="entry name" value="DapA-like"/>
</dbReference>
<dbReference type="EC" id="4.3.3.7" evidence="4 12"/>
<dbReference type="eggNOG" id="COG0329">
    <property type="taxonomic scope" value="Bacteria"/>
</dbReference>
<dbReference type="GO" id="GO:0019877">
    <property type="term" value="P:diaminopimelate biosynthetic process"/>
    <property type="evidence" value="ECO:0007669"/>
    <property type="project" value="UniProtKB-UniRule"/>
</dbReference>
<dbReference type="CDD" id="cd00950">
    <property type="entry name" value="DHDPS"/>
    <property type="match status" value="1"/>
</dbReference>
<dbReference type="GO" id="GO:0005829">
    <property type="term" value="C:cytosol"/>
    <property type="evidence" value="ECO:0007669"/>
    <property type="project" value="TreeGrafter"/>
</dbReference>
<reference evidence="16 17" key="1">
    <citation type="submission" date="2009-02" db="EMBL/GenBank/DDBJ databases">
        <title>Sequencing of the draft genome and assembly of Dethiobacter alkaliphilus AHT 1.</title>
        <authorList>
            <consortium name="US DOE Joint Genome Institute (JGI-PGF)"/>
            <person name="Lucas S."/>
            <person name="Copeland A."/>
            <person name="Lapidus A."/>
            <person name="Glavina del Rio T."/>
            <person name="Dalin E."/>
            <person name="Tice H."/>
            <person name="Bruce D."/>
            <person name="Goodwin L."/>
            <person name="Pitluck S."/>
            <person name="Larimer F."/>
            <person name="Land M.L."/>
            <person name="Hauser L."/>
            <person name="Muyzer G."/>
        </authorList>
    </citation>
    <scope>NUCLEOTIDE SEQUENCE [LARGE SCALE GENOMIC DNA]</scope>
    <source>
        <strain evidence="16 17">AHT 1</strain>
    </source>
</reference>
<evidence type="ECO:0000256" key="10">
    <source>
        <dbReference type="ARBA" id="ARBA00023270"/>
    </source>
</evidence>
<evidence type="ECO:0000256" key="4">
    <source>
        <dbReference type="ARBA" id="ARBA00012086"/>
    </source>
</evidence>
<comment type="caution">
    <text evidence="12">Was originally thought to be a dihydrodipicolinate synthase (DHDPS), catalyzing the condensation of (S)-aspartate-beta-semialdehyde [(S)-ASA] and pyruvate to dihydrodipicolinate (DHDP). However, it was shown in E.coli that the product of the enzymatic reaction is not dihydrodipicolinate but in fact (4S)-4-hydroxy-2,3,4,5-tetrahydro-(2S)-dipicolinic acid (HTPA), and that the consecutive dehydration reaction leading to DHDP is not spontaneous but catalyzed by DapB.</text>
</comment>
<keyword evidence="8 12" id="KW-0457">Lysine biosynthesis</keyword>
<name>C0GIY1_DETAL</name>
<evidence type="ECO:0000256" key="7">
    <source>
        <dbReference type="ARBA" id="ARBA00022915"/>
    </source>
</evidence>
<dbReference type="PIRSF" id="PIRSF001365">
    <property type="entry name" value="DHDPS"/>
    <property type="match status" value="1"/>
</dbReference>
<dbReference type="EMBL" id="ACJM01000013">
    <property type="protein sequence ID" value="EEG76795.1"/>
    <property type="molecule type" value="Genomic_DNA"/>
</dbReference>
<dbReference type="InterPro" id="IPR013785">
    <property type="entry name" value="Aldolase_TIM"/>
</dbReference>
<feature type="site" description="Part of a proton relay during catalysis" evidence="12">
    <location>
        <position position="36"/>
    </location>
</feature>
<keyword evidence="5 12" id="KW-0963">Cytoplasm</keyword>
<dbReference type="PANTHER" id="PTHR12128:SF66">
    <property type="entry name" value="4-HYDROXY-2-OXOGLUTARATE ALDOLASE, MITOCHONDRIAL"/>
    <property type="match status" value="1"/>
</dbReference>
<comment type="catalytic activity">
    <reaction evidence="11 12">
        <text>L-aspartate 4-semialdehyde + pyruvate = (2S,4S)-4-hydroxy-2,3,4,5-tetrahydrodipicolinate + H2O + H(+)</text>
        <dbReference type="Rhea" id="RHEA:34171"/>
        <dbReference type="ChEBI" id="CHEBI:15361"/>
        <dbReference type="ChEBI" id="CHEBI:15377"/>
        <dbReference type="ChEBI" id="CHEBI:15378"/>
        <dbReference type="ChEBI" id="CHEBI:67139"/>
        <dbReference type="ChEBI" id="CHEBI:537519"/>
        <dbReference type="EC" id="4.3.3.7"/>
    </reaction>
</comment>
<feature type="active site" description="Schiff-base intermediate with substrate" evidence="12 14">
    <location>
        <position position="153"/>
    </location>
</feature>
<evidence type="ECO:0000256" key="8">
    <source>
        <dbReference type="ARBA" id="ARBA00023154"/>
    </source>
</evidence>
<keyword evidence="9 12" id="KW-0456">Lyase</keyword>
<dbReference type="Pfam" id="PF00701">
    <property type="entry name" value="DHDPS"/>
    <property type="match status" value="1"/>
</dbReference>
<evidence type="ECO:0000256" key="5">
    <source>
        <dbReference type="ARBA" id="ARBA00022490"/>
    </source>
</evidence>
<evidence type="ECO:0000313" key="16">
    <source>
        <dbReference type="EMBL" id="EEG76795.1"/>
    </source>
</evidence>
<dbReference type="InterPro" id="IPR020624">
    <property type="entry name" value="Schiff_base-form_aldolases_CS"/>
</dbReference>
<evidence type="ECO:0000256" key="15">
    <source>
        <dbReference type="PIRSR" id="PIRSR001365-2"/>
    </source>
</evidence>
<keyword evidence="17" id="KW-1185">Reference proteome</keyword>
<comment type="function">
    <text evidence="1 12">Catalyzes the condensation of (S)-aspartate-beta-semialdehyde [(S)-ASA] and pyruvate to 4-hydroxy-tetrahydrodipicolinate (HTPA).</text>
</comment>
<dbReference type="PROSITE" id="PS00665">
    <property type="entry name" value="DHDPS_1"/>
    <property type="match status" value="1"/>
</dbReference>
<keyword evidence="6 12" id="KW-0028">Amino-acid biosynthesis</keyword>
<evidence type="ECO:0000256" key="11">
    <source>
        <dbReference type="ARBA" id="ARBA00047836"/>
    </source>
</evidence>
<comment type="similarity">
    <text evidence="3 12 13">Belongs to the DapA family.</text>
</comment>
<dbReference type="UniPathway" id="UPA00034">
    <property type="reaction ID" value="UER00017"/>
</dbReference>
<protein>
    <recommendedName>
        <fullName evidence="4 12">4-hydroxy-tetrahydrodipicolinate synthase</fullName>
        <shortName evidence="12">HTPA synthase</shortName>
        <ecNumber evidence="4 12">4.3.3.7</ecNumber>
    </recommendedName>
</protein>
<dbReference type="GO" id="GO:0009089">
    <property type="term" value="P:lysine biosynthetic process via diaminopimelate"/>
    <property type="evidence" value="ECO:0007669"/>
    <property type="project" value="UniProtKB-UniRule"/>
</dbReference>
<evidence type="ECO:0000256" key="6">
    <source>
        <dbReference type="ARBA" id="ARBA00022605"/>
    </source>
</evidence>
<dbReference type="STRING" id="555088.DealDRAFT_2440"/>
<dbReference type="SMART" id="SM01130">
    <property type="entry name" value="DHDPS"/>
    <property type="match status" value="1"/>
</dbReference>
<dbReference type="AlphaFoldDB" id="C0GIY1"/>
<evidence type="ECO:0000256" key="3">
    <source>
        <dbReference type="ARBA" id="ARBA00007592"/>
    </source>
</evidence>
<evidence type="ECO:0000256" key="1">
    <source>
        <dbReference type="ARBA" id="ARBA00003294"/>
    </source>
</evidence>
<keyword evidence="7 12" id="KW-0220">Diaminopimelate biosynthesis</keyword>
<feature type="active site" description="Proton donor/acceptor" evidence="12 14">
    <location>
        <position position="125"/>
    </location>
</feature>
<dbReference type="HAMAP" id="MF_00418">
    <property type="entry name" value="DapA"/>
    <property type="match status" value="1"/>
</dbReference>